<dbReference type="EMBL" id="CP068985">
    <property type="protein sequence ID" value="QYC45010.1"/>
    <property type="molecule type" value="Genomic_DNA"/>
</dbReference>
<dbReference type="SMART" id="SM00327">
    <property type="entry name" value="VWA"/>
    <property type="match status" value="1"/>
</dbReference>
<feature type="domain" description="VWFA" evidence="2">
    <location>
        <begin position="466"/>
        <end position="649"/>
    </location>
</feature>
<evidence type="ECO:0000313" key="3">
    <source>
        <dbReference type="EMBL" id="QYC45010.1"/>
    </source>
</evidence>
<reference evidence="3 4" key="1">
    <citation type="journal article" date="2021" name="ACS Chem. Biol.">
        <title>Genomic-Led Discovery of a Novel Glycopeptide Antibiotic by Nonomuraea coxensis DSM 45129.</title>
        <authorList>
            <person name="Yushchuk O."/>
            <person name="Vior N.M."/>
            <person name="Andreo-Vidal A."/>
            <person name="Berini F."/>
            <person name="Ruckert C."/>
            <person name="Busche T."/>
            <person name="Binda E."/>
            <person name="Kalinowski J."/>
            <person name="Truman A.W."/>
            <person name="Marinelli F."/>
        </authorList>
    </citation>
    <scope>NUCLEOTIDE SEQUENCE [LARGE SCALE GENOMIC DNA]</scope>
    <source>
        <strain evidence="3 4">DSM 45129</strain>
    </source>
</reference>
<dbReference type="SUPFAM" id="SSF53300">
    <property type="entry name" value="vWA-like"/>
    <property type="match status" value="1"/>
</dbReference>
<dbReference type="InterPro" id="IPR002035">
    <property type="entry name" value="VWF_A"/>
</dbReference>
<feature type="compositionally biased region" description="Basic and acidic residues" evidence="1">
    <location>
        <begin position="393"/>
        <end position="402"/>
    </location>
</feature>
<sequence>MAYRYGEYHDGPDPLAPPYDVRAALDEMGDAILSGSTPVHALRDLLKRGLPGAQDRRGLDDMLREVRRRRRDLRERGRLDGTLEKARALLDKAIGQERAELFPDPSDEARMREAGLDALPDDTASAIQELSTYDWRSGAARQTFEELRGLLRREVLDAQFRGLRDALANPDPEAMERVRQMMADLNDMLDRDAQGRHTPADFAAFMDKYGDLFPEKPRNLEELVDILARRAAATQRMLASMTPRQREELSNLINQTLEQAGLSDQMRRLGEALYARRPDLAWNAPERLTGEEPLGMGDAVTALEELADLTQLETALRQDYPGARLDDVDEAAVRRALGRSAVDDLEALKRIERELEEQGYLLRRRGKLELTPKAVRRLGETALRRVFSSLDAGRRGDHDQHDAGSAGELTGSSRPWRFGDEQPIDVVRTLVNGVRRGGVGPGGGAGAAVRLSVDDFEVAETERRTAAAVCLLVDLSYSMALRGTWAAAKQTALALQALVASKFPQDAVQIIGFSNYARVLQPDELAGLDWDMVQGTNLHHALLIAGRHLDRHPDFEPVVLVVTDGEPTAHLMRNGRSAFEWPPSHETLELTLAEIDKMTRRRATINVFMLAADDRLKEFVDEVARRNGGRVFSPSAERLGEYVVSDFLRLRRAR</sequence>
<feature type="region of interest" description="Disordered" evidence="1">
    <location>
        <begin position="393"/>
        <end position="415"/>
    </location>
</feature>
<dbReference type="InterPro" id="IPR036465">
    <property type="entry name" value="vWFA_dom_sf"/>
</dbReference>
<protein>
    <recommendedName>
        <fullName evidence="2">VWFA domain-containing protein</fullName>
    </recommendedName>
</protein>
<evidence type="ECO:0000259" key="2">
    <source>
        <dbReference type="SMART" id="SM00327"/>
    </source>
</evidence>
<proteinExistence type="predicted"/>
<accession>A0ABX8UB69</accession>
<dbReference type="Gene3D" id="3.40.50.410">
    <property type="entry name" value="von Willebrand factor, type A domain"/>
    <property type="match status" value="1"/>
</dbReference>
<name>A0ABX8UB69_9ACTN</name>
<dbReference type="RefSeq" id="WP_020545162.1">
    <property type="nucleotide sequence ID" value="NZ_CP068985.1"/>
</dbReference>
<dbReference type="CDD" id="cd00198">
    <property type="entry name" value="vWFA"/>
    <property type="match status" value="1"/>
</dbReference>
<keyword evidence="4" id="KW-1185">Reference proteome</keyword>
<organism evidence="3 4">
    <name type="scientific">Nonomuraea coxensis DSM 45129</name>
    <dbReference type="NCBI Taxonomy" id="1122611"/>
    <lineage>
        <taxon>Bacteria</taxon>
        <taxon>Bacillati</taxon>
        <taxon>Actinomycetota</taxon>
        <taxon>Actinomycetes</taxon>
        <taxon>Streptosporangiales</taxon>
        <taxon>Streptosporangiaceae</taxon>
        <taxon>Nonomuraea</taxon>
    </lineage>
</organism>
<evidence type="ECO:0000313" key="4">
    <source>
        <dbReference type="Proteomes" id="UP000824681"/>
    </source>
</evidence>
<dbReference type="Proteomes" id="UP000824681">
    <property type="component" value="Chromosome"/>
</dbReference>
<gene>
    <name evidence="3" type="ORF">Nocox_37280</name>
</gene>
<evidence type="ECO:0000256" key="1">
    <source>
        <dbReference type="SAM" id="MobiDB-lite"/>
    </source>
</evidence>